<evidence type="ECO:0000313" key="3">
    <source>
        <dbReference type="Proteomes" id="UP000064912"/>
    </source>
</evidence>
<keyword evidence="2" id="KW-0032">Aminotransferase</keyword>
<name>A0A0D6B780_RHOSU</name>
<sequence length="270" mass="29368">MPVLRSLWSMRLVLGSAPECWDGKLRSAALLGAVLFGVFYFAALLQLNDPLDMFRPEAVSWRAWVSWAAICLPATIFLSSWLLVVLRRAVGYIVFSVSMIYLGPMITAVAISLVAFETMRVALGTAALICISLAALSLAVRNARHDRMVVLAQERIGTAECVPYLRPVSLAAEPVDLLPPPNLAVTFLEYGMVVLILVFGPGFWIAAITDDLSERGLASSLIWFVMVALFLASRRSVARTLLLARAMALYTPAVGCPAAGSLDTRIRSRP</sequence>
<accession>A0A0D6B780</accession>
<keyword evidence="1" id="KW-0472">Membrane</keyword>
<protein>
    <submittedName>
        <fullName evidence="2">Branched-chain amino acid aminotransferase 5</fullName>
    </submittedName>
</protein>
<proteinExistence type="predicted"/>
<feature type="transmembrane region" description="Helical" evidence="1">
    <location>
        <begin position="93"/>
        <end position="115"/>
    </location>
</feature>
<keyword evidence="1" id="KW-0812">Transmembrane</keyword>
<dbReference type="KEGG" id="rsu:NHU_03460"/>
<feature type="transmembrane region" description="Helical" evidence="1">
    <location>
        <begin position="187"/>
        <end position="209"/>
    </location>
</feature>
<keyword evidence="1" id="KW-1133">Transmembrane helix</keyword>
<feature type="transmembrane region" description="Helical" evidence="1">
    <location>
        <begin position="28"/>
        <end position="47"/>
    </location>
</feature>
<feature type="transmembrane region" description="Helical" evidence="1">
    <location>
        <begin position="215"/>
        <end position="232"/>
    </location>
</feature>
<feature type="transmembrane region" description="Helical" evidence="1">
    <location>
        <begin position="67"/>
        <end position="86"/>
    </location>
</feature>
<evidence type="ECO:0000313" key="2">
    <source>
        <dbReference type="EMBL" id="BAQ70594.1"/>
    </source>
</evidence>
<gene>
    <name evidence="2" type="ORF">NHU_03460</name>
</gene>
<evidence type="ECO:0000256" key="1">
    <source>
        <dbReference type="SAM" id="Phobius"/>
    </source>
</evidence>
<feature type="transmembrane region" description="Helical" evidence="1">
    <location>
        <begin position="121"/>
        <end position="140"/>
    </location>
</feature>
<keyword evidence="2" id="KW-0808">Transferase</keyword>
<dbReference type="AlphaFoldDB" id="A0A0D6B780"/>
<dbReference type="Proteomes" id="UP000064912">
    <property type="component" value="Chromosome"/>
</dbReference>
<reference evidence="2 3" key="1">
    <citation type="submission" date="2015-02" db="EMBL/GenBank/DDBJ databases">
        <title>Genome sequene of Rhodovulum sulfidophilum DSM 2351.</title>
        <authorList>
            <person name="Nagao N."/>
        </authorList>
    </citation>
    <scope>NUCLEOTIDE SEQUENCE [LARGE SCALE GENOMIC DNA]</scope>
    <source>
        <strain evidence="2 3">DSM 2351</strain>
    </source>
</reference>
<dbReference type="EMBL" id="AP014800">
    <property type="protein sequence ID" value="BAQ70594.1"/>
    <property type="molecule type" value="Genomic_DNA"/>
</dbReference>
<dbReference type="PATRIC" id="fig|35806.4.peg.3555"/>
<organism evidence="2 3">
    <name type="scientific">Rhodovulum sulfidophilum</name>
    <name type="common">Rhodobacter sulfidophilus</name>
    <dbReference type="NCBI Taxonomy" id="35806"/>
    <lineage>
        <taxon>Bacteria</taxon>
        <taxon>Pseudomonadati</taxon>
        <taxon>Pseudomonadota</taxon>
        <taxon>Alphaproteobacteria</taxon>
        <taxon>Rhodobacterales</taxon>
        <taxon>Paracoccaceae</taxon>
        <taxon>Rhodovulum</taxon>
    </lineage>
</organism>
<dbReference type="GO" id="GO:0008483">
    <property type="term" value="F:transaminase activity"/>
    <property type="evidence" value="ECO:0007669"/>
    <property type="project" value="UniProtKB-KW"/>
</dbReference>